<dbReference type="GO" id="GO:0004556">
    <property type="term" value="F:alpha-amylase activity"/>
    <property type="evidence" value="ECO:0007669"/>
    <property type="project" value="TreeGrafter"/>
</dbReference>
<reference evidence="5 6" key="1">
    <citation type="journal article" date="2013" name="Int. J. Syst. Evol. Microbiol.">
        <title>Hoeflea suaedae sp. nov., an endophytic bacterium isolated from the root of the halophyte Suaeda maritima.</title>
        <authorList>
            <person name="Chung E.J."/>
            <person name="Park J.A."/>
            <person name="Pramanik P."/>
            <person name="Bibi F."/>
            <person name="Jeon C.O."/>
            <person name="Chung Y.R."/>
        </authorList>
    </citation>
    <scope>NUCLEOTIDE SEQUENCE [LARGE SCALE GENOMIC DNA]</scope>
    <source>
        <strain evidence="5 6">YC6898</strain>
    </source>
</reference>
<dbReference type="InterPro" id="IPR045857">
    <property type="entry name" value="O16G_dom_2"/>
</dbReference>
<dbReference type="GO" id="GO:0009313">
    <property type="term" value="P:oligosaccharide catabolic process"/>
    <property type="evidence" value="ECO:0007669"/>
    <property type="project" value="TreeGrafter"/>
</dbReference>
<proteinExistence type="inferred from homology"/>
<dbReference type="FunFam" id="3.90.400.10:FF:000002">
    <property type="entry name" value="Sucrose isomerase"/>
    <property type="match status" value="1"/>
</dbReference>
<dbReference type="Pfam" id="PF00128">
    <property type="entry name" value="Alpha-amylase"/>
    <property type="match status" value="1"/>
</dbReference>
<name>A0A4V3A6W3_9HYPH</name>
<dbReference type="Proteomes" id="UP000295131">
    <property type="component" value="Unassembled WGS sequence"/>
</dbReference>
<dbReference type="Gene3D" id="3.90.400.10">
    <property type="entry name" value="Oligo-1,6-glucosidase, Domain 2"/>
    <property type="match status" value="1"/>
</dbReference>
<evidence type="ECO:0000313" key="5">
    <source>
        <dbReference type="EMBL" id="TDH34449.1"/>
    </source>
</evidence>
<keyword evidence="2" id="KW-0378">Hydrolase</keyword>
<dbReference type="SUPFAM" id="SSF51445">
    <property type="entry name" value="(Trans)glycosidases"/>
    <property type="match status" value="1"/>
</dbReference>
<keyword evidence="6" id="KW-1185">Reference proteome</keyword>
<comment type="similarity">
    <text evidence="1">Belongs to the glycosyl hydrolase 13 family.</text>
</comment>
<organism evidence="5 6">
    <name type="scientific">Pseudohoeflea suaedae</name>
    <dbReference type="NCBI Taxonomy" id="877384"/>
    <lineage>
        <taxon>Bacteria</taxon>
        <taxon>Pseudomonadati</taxon>
        <taxon>Pseudomonadota</taxon>
        <taxon>Alphaproteobacteria</taxon>
        <taxon>Hyphomicrobiales</taxon>
        <taxon>Rhizobiaceae</taxon>
        <taxon>Pseudohoeflea</taxon>
    </lineage>
</organism>
<dbReference type="CDD" id="cd11330">
    <property type="entry name" value="AmyAc_OligoGlu"/>
    <property type="match status" value="1"/>
</dbReference>
<dbReference type="PANTHER" id="PTHR10357:SF179">
    <property type="entry name" value="NEUTRAL AND BASIC AMINO ACID TRANSPORT PROTEIN RBAT"/>
    <property type="match status" value="1"/>
</dbReference>
<dbReference type="InterPro" id="IPR017853">
    <property type="entry name" value="GH"/>
</dbReference>
<dbReference type="EMBL" id="SMSI01000004">
    <property type="protein sequence ID" value="TDH34449.1"/>
    <property type="molecule type" value="Genomic_DNA"/>
</dbReference>
<dbReference type="InterPro" id="IPR006047">
    <property type="entry name" value="GH13_cat_dom"/>
</dbReference>
<dbReference type="SMART" id="SM00642">
    <property type="entry name" value="Aamy"/>
    <property type="match status" value="1"/>
</dbReference>
<keyword evidence="3" id="KW-0326">Glycosidase</keyword>
<accession>A0A4V3A6W3</accession>
<dbReference type="InterPro" id="IPR013780">
    <property type="entry name" value="Glyco_hydro_b"/>
</dbReference>
<evidence type="ECO:0000256" key="2">
    <source>
        <dbReference type="ARBA" id="ARBA00022801"/>
    </source>
</evidence>
<feature type="domain" description="Glycosyl hydrolase family 13 catalytic" evidence="4">
    <location>
        <begin position="16"/>
        <end position="405"/>
    </location>
</feature>
<dbReference type="OrthoDB" id="9805159at2"/>
<comment type="caution">
    <text evidence="5">The sequence shown here is derived from an EMBL/GenBank/DDBJ whole genome shotgun (WGS) entry which is preliminary data.</text>
</comment>
<sequence length="546" mass="61923">MAETKSDWWRGAVIYQIYPRSFQDSNGDGMGDLKGITGRLDHVASLGVDAIWLSPIFTSPMEDMGYDVSDYRDIDPTFGTLEDFDRLIARAHELGLKVIVDQVYSHSSDRHPWFEESRSSRDNPKADWYVWADADEDGFVPNHWPSVFGGSAWQWDTRRRQYYLHNFLTSQPDLNFHNRAVQDEILDIMEFWLDRGVDGFRLDTVNYYFHDTRLRNNPPLMTAAGRNAVRPYDMQDHVYSKTRPENVPFLRRMRETMDKYDARMMVGEVGESHKANAIMAEYTADGDKLHMAYSFEMLSDQFSAAHFRKCVKAFYDAARDRNGWPCWSFSNHDVIRHVSRWARHSDDPDALARQAAALLLSLEGTICLYQGEELGQTETELAFEELVDPPGITFWPEYKGRDGCRTPMVWQAQAEHGGFSDAKPWLPVKPEQAAHAVDRQDDDPNSVLAYYREMLAYRKSSDALMSGVTSFADLPEPVLGFARGEGADGLLCLFNLSSAPQALTLGQKATPEPVSRNCEMAGEILKLGANGFALIKGLSADSVKAE</sequence>
<dbReference type="PANTHER" id="PTHR10357">
    <property type="entry name" value="ALPHA-AMYLASE FAMILY MEMBER"/>
    <property type="match status" value="1"/>
</dbReference>
<protein>
    <submittedName>
        <fullName evidence="5">Alpha-glucosidase</fullName>
    </submittedName>
</protein>
<dbReference type="RefSeq" id="WP_133285796.1">
    <property type="nucleotide sequence ID" value="NZ_SMSI01000004.1"/>
</dbReference>
<evidence type="ECO:0000256" key="3">
    <source>
        <dbReference type="ARBA" id="ARBA00023295"/>
    </source>
</evidence>
<dbReference type="Gene3D" id="2.60.40.1180">
    <property type="entry name" value="Golgi alpha-mannosidase II"/>
    <property type="match status" value="1"/>
</dbReference>
<evidence type="ECO:0000259" key="4">
    <source>
        <dbReference type="SMART" id="SM00642"/>
    </source>
</evidence>
<evidence type="ECO:0000256" key="1">
    <source>
        <dbReference type="ARBA" id="ARBA00008061"/>
    </source>
</evidence>
<gene>
    <name evidence="5" type="ORF">E2A64_17450</name>
</gene>
<dbReference type="Gene3D" id="3.20.20.80">
    <property type="entry name" value="Glycosidases"/>
    <property type="match status" value="1"/>
</dbReference>
<dbReference type="AlphaFoldDB" id="A0A4V3A6W3"/>
<evidence type="ECO:0000313" key="6">
    <source>
        <dbReference type="Proteomes" id="UP000295131"/>
    </source>
</evidence>